<accession>A0A4Y2FBK3</accession>
<dbReference type="Proteomes" id="UP000499080">
    <property type="component" value="Unassembled WGS sequence"/>
</dbReference>
<protein>
    <submittedName>
        <fullName evidence="1">Uncharacterized protein</fullName>
    </submittedName>
</protein>
<proteinExistence type="predicted"/>
<evidence type="ECO:0000313" key="1">
    <source>
        <dbReference type="EMBL" id="GBM37779.1"/>
    </source>
</evidence>
<organism evidence="1 2">
    <name type="scientific">Araneus ventricosus</name>
    <name type="common">Orbweaver spider</name>
    <name type="synonym">Epeira ventricosa</name>
    <dbReference type="NCBI Taxonomy" id="182803"/>
    <lineage>
        <taxon>Eukaryota</taxon>
        <taxon>Metazoa</taxon>
        <taxon>Ecdysozoa</taxon>
        <taxon>Arthropoda</taxon>
        <taxon>Chelicerata</taxon>
        <taxon>Arachnida</taxon>
        <taxon>Araneae</taxon>
        <taxon>Araneomorphae</taxon>
        <taxon>Entelegynae</taxon>
        <taxon>Araneoidea</taxon>
        <taxon>Araneidae</taxon>
        <taxon>Araneus</taxon>
    </lineage>
</organism>
<dbReference type="EMBL" id="BGPR01000850">
    <property type="protein sequence ID" value="GBM37779.1"/>
    <property type="molecule type" value="Genomic_DNA"/>
</dbReference>
<name>A0A4Y2FBK3_ARAVE</name>
<evidence type="ECO:0000313" key="2">
    <source>
        <dbReference type="Proteomes" id="UP000499080"/>
    </source>
</evidence>
<keyword evidence="2" id="KW-1185">Reference proteome</keyword>
<reference evidence="1 2" key="1">
    <citation type="journal article" date="2019" name="Sci. Rep.">
        <title>Orb-weaving spider Araneus ventricosus genome elucidates the spidroin gene catalogue.</title>
        <authorList>
            <person name="Kono N."/>
            <person name="Nakamura H."/>
            <person name="Ohtoshi R."/>
            <person name="Moran D.A.P."/>
            <person name="Shinohara A."/>
            <person name="Yoshida Y."/>
            <person name="Fujiwara M."/>
            <person name="Mori M."/>
            <person name="Tomita M."/>
            <person name="Arakawa K."/>
        </authorList>
    </citation>
    <scope>NUCLEOTIDE SEQUENCE [LARGE SCALE GENOMIC DNA]</scope>
</reference>
<comment type="caution">
    <text evidence="1">The sequence shown here is derived from an EMBL/GenBank/DDBJ whole genome shotgun (WGS) entry which is preliminary data.</text>
</comment>
<gene>
    <name evidence="1" type="ORF">AVEN_25890_1</name>
</gene>
<dbReference type="AlphaFoldDB" id="A0A4Y2FBK3"/>
<sequence>MNSTVAPRSTRYERETCGPLTLKHVWPCSDSTALLAPGRHLRRESDTRVEGYRSGDFMRVGTFELLIVCVDGGCSIRTNTNEEGNI</sequence>